<dbReference type="KEGG" id="ckw:CKALI_11415"/>
<dbReference type="EMBL" id="CP046452">
    <property type="protein sequence ID" value="QGU03127.1"/>
    <property type="molecule type" value="Genomic_DNA"/>
</dbReference>
<evidence type="ECO:0000313" key="1">
    <source>
        <dbReference type="EMBL" id="QGU03127.1"/>
    </source>
</evidence>
<name>A0A6B8VU16_9CORY</name>
<dbReference type="RefSeq" id="WP_156193450.1">
    <property type="nucleotide sequence ID" value="NZ_CP046452.1"/>
</dbReference>
<protein>
    <submittedName>
        <fullName evidence="1">Uncharacterized protein</fullName>
    </submittedName>
</protein>
<dbReference type="Proteomes" id="UP000427071">
    <property type="component" value="Chromosome"/>
</dbReference>
<keyword evidence="2" id="KW-1185">Reference proteome</keyword>
<reference evidence="2" key="1">
    <citation type="submission" date="2019-11" db="EMBL/GenBank/DDBJ databases">
        <title>Complete genome sequence of Corynebacterium kalinowskii 1959, a novel Corynebacterium species isolated from soil of a small paddock in Vilsendorf, Germany.</title>
        <authorList>
            <person name="Schaffert L."/>
            <person name="Ruwe M."/>
            <person name="Milse J."/>
            <person name="Hanuschka K."/>
            <person name="Ortseifen V."/>
            <person name="Droste J."/>
            <person name="Brandt D."/>
            <person name="Schlueter L."/>
            <person name="Kutter Y."/>
            <person name="Vinke S."/>
            <person name="Viehoefer P."/>
            <person name="Jacob L."/>
            <person name="Luebke N.-C."/>
            <person name="Schulte-Berndt E."/>
            <person name="Hain C."/>
            <person name="Linder M."/>
            <person name="Schmidt P."/>
            <person name="Wollenschlaeger L."/>
            <person name="Luttermann T."/>
            <person name="Thieme E."/>
            <person name="Hassa J."/>
            <person name="Haak M."/>
            <person name="Wittchen M."/>
            <person name="Mentz A."/>
            <person name="Persicke M."/>
            <person name="Busche T."/>
            <person name="Ruckert C."/>
        </authorList>
    </citation>
    <scope>NUCLEOTIDE SEQUENCE [LARGE SCALE GENOMIC DNA]</scope>
    <source>
        <strain evidence="2">1959</strain>
    </source>
</reference>
<proteinExistence type="predicted"/>
<gene>
    <name evidence="1" type="ORF">CKALI_11415</name>
</gene>
<accession>A0A6B8VU16</accession>
<organism evidence="1 2">
    <name type="scientific">Corynebacterium kalinowskii</name>
    <dbReference type="NCBI Taxonomy" id="2675216"/>
    <lineage>
        <taxon>Bacteria</taxon>
        <taxon>Bacillati</taxon>
        <taxon>Actinomycetota</taxon>
        <taxon>Actinomycetes</taxon>
        <taxon>Mycobacteriales</taxon>
        <taxon>Corynebacteriaceae</taxon>
        <taxon>Corynebacterium</taxon>
    </lineage>
</organism>
<dbReference type="AlphaFoldDB" id="A0A6B8VU16"/>
<sequence>MIDQEKDLEAEVDDCIDELQATLTVMWDSRLSNISGAKEAREIVNALRLMVDGATMRLVTEDQSEIIQIGKQEQTCR</sequence>
<evidence type="ECO:0000313" key="2">
    <source>
        <dbReference type="Proteomes" id="UP000427071"/>
    </source>
</evidence>